<gene>
    <name evidence="1" type="ORF">AB4Y32_15875</name>
</gene>
<dbReference type="EMBL" id="JBFRCH010000007">
    <property type="protein sequence ID" value="MEX3933254.1"/>
    <property type="molecule type" value="Genomic_DNA"/>
</dbReference>
<organism evidence="1 2">
    <name type="scientific">Paraburkholderia phymatum</name>
    <dbReference type="NCBI Taxonomy" id="148447"/>
    <lineage>
        <taxon>Bacteria</taxon>
        <taxon>Pseudomonadati</taxon>
        <taxon>Pseudomonadota</taxon>
        <taxon>Betaproteobacteria</taxon>
        <taxon>Burkholderiales</taxon>
        <taxon>Burkholderiaceae</taxon>
        <taxon>Paraburkholderia</taxon>
    </lineage>
</organism>
<dbReference type="Proteomes" id="UP001558850">
    <property type="component" value="Unassembled WGS sequence"/>
</dbReference>
<reference evidence="1" key="1">
    <citation type="submission" date="2024-07" db="EMBL/GenBank/DDBJ databases">
        <title>A survey of Mimosa microsymbionts across Brazilian biomes reveals a high diversity of Paraburkholderia nodulating endemic species, but also that Cupriavidus is common as a symbiont of widespread species.</title>
        <authorList>
            <person name="Rouws L."/>
            <person name="Barauna A."/>
            <person name="Beukes C."/>
            <person name="Rouws J.R.C."/>
            <person name="De Faria S.M."/>
            <person name="Gross E."/>
            <person name="Bueno Dos Reis Junior F."/>
            <person name="Simon M.F."/>
            <person name="Maluk M."/>
            <person name="Odee D.W."/>
            <person name="Kenicer G."/>
            <person name="Young J.P.W."/>
            <person name="Reis V.M."/>
            <person name="Zilli J."/>
            <person name="James E.K."/>
        </authorList>
    </citation>
    <scope>NUCLEOTIDE SEQUENCE</scope>
    <source>
        <strain evidence="1">EG181B</strain>
    </source>
</reference>
<keyword evidence="2" id="KW-1185">Reference proteome</keyword>
<protein>
    <submittedName>
        <fullName evidence="1">Uncharacterized protein</fullName>
    </submittedName>
</protein>
<evidence type="ECO:0000313" key="2">
    <source>
        <dbReference type="Proteomes" id="UP001558850"/>
    </source>
</evidence>
<name>A0ACC6U125_9BURK</name>
<comment type="caution">
    <text evidence="1">The sequence shown here is derived from an EMBL/GenBank/DDBJ whole genome shotgun (WGS) entry which is preliminary data.</text>
</comment>
<proteinExistence type="predicted"/>
<accession>A0ACC6U125</accession>
<sequence length="272" mass="28639">MAACGGGNDQPTAQPVAKPVVIAAPASEASAPVAASSPAASVPVASEAVASGPVEASAPVVASDPVPPRTVQIDVYGDDSMMGLTAMNYGMATITQNSEPNVSQKILRAQFPGVTIVNRASGGRASTLVNMMVGMDGGGPPFAQRIASSKAQIVLLNHAINDDLSQSLAPYTDALIQWIQDARNAGKVPVFEEPNPVCDGDHPHLENYVATMNNIAIGYNVPVIHQYQEILNLQDWKTHMWNCFLPDEYLLSFKAQRQAEALVPIVKAALGE</sequence>
<evidence type="ECO:0000313" key="1">
    <source>
        <dbReference type="EMBL" id="MEX3933254.1"/>
    </source>
</evidence>